<dbReference type="AlphaFoldDB" id="X0X9D8"/>
<protein>
    <submittedName>
        <fullName evidence="1">Uncharacterized protein</fullName>
    </submittedName>
</protein>
<reference evidence="1" key="1">
    <citation type="journal article" date="2014" name="Front. Microbiol.">
        <title>High frequency of phylogenetically diverse reductive dehalogenase-homologous genes in deep subseafloor sedimentary metagenomes.</title>
        <authorList>
            <person name="Kawai M."/>
            <person name="Futagami T."/>
            <person name="Toyoda A."/>
            <person name="Takaki Y."/>
            <person name="Nishi S."/>
            <person name="Hori S."/>
            <person name="Arai W."/>
            <person name="Tsubouchi T."/>
            <person name="Morono Y."/>
            <person name="Uchiyama I."/>
            <person name="Ito T."/>
            <person name="Fujiyama A."/>
            <person name="Inagaki F."/>
            <person name="Takami H."/>
        </authorList>
    </citation>
    <scope>NUCLEOTIDE SEQUENCE</scope>
    <source>
        <strain evidence="1">Expedition CK06-06</strain>
    </source>
</reference>
<dbReference type="EMBL" id="BARS01040822">
    <property type="protein sequence ID" value="GAG39819.1"/>
    <property type="molecule type" value="Genomic_DNA"/>
</dbReference>
<sequence>MRKIRSALSIRLDASIVTTHCETWTELAEAETIGAAVAP</sequence>
<name>X0X9D8_9ZZZZ</name>
<evidence type="ECO:0000313" key="1">
    <source>
        <dbReference type="EMBL" id="GAG39819.1"/>
    </source>
</evidence>
<accession>X0X9D8</accession>
<gene>
    <name evidence="1" type="ORF">S01H1_62176</name>
</gene>
<proteinExistence type="predicted"/>
<comment type="caution">
    <text evidence="1">The sequence shown here is derived from an EMBL/GenBank/DDBJ whole genome shotgun (WGS) entry which is preliminary data.</text>
</comment>
<organism evidence="1">
    <name type="scientific">marine sediment metagenome</name>
    <dbReference type="NCBI Taxonomy" id="412755"/>
    <lineage>
        <taxon>unclassified sequences</taxon>
        <taxon>metagenomes</taxon>
        <taxon>ecological metagenomes</taxon>
    </lineage>
</organism>